<sequence>MEKYGLWSRGSSSAVVGAIMEVPSSSVCTEARGVFSSTPRVTPARVLPRVSILSESLGHEAEQCPLKRKEEAGSKPVYIYVPRPKGLVEPSAGSWVRGRAFVSMAPSWGAVAQFFEGSKGVKDPLLGLPAINASLGGVEMAIKC</sequence>
<dbReference type="Proteomes" id="UP001293254">
    <property type="component" value="Unassembled WGS sequence"/>
</dbReference>
<gene>
    <name evidence="1" type="ORF">Salat_1094900</name>
</gene>
<organism evidence="1 2">
    <name type="scientific">Sesamum alatum</name>
    <dbReference type="NCBI Taxonomy" id="300844"/>
    <lineage>
        <taxon>Eukaryota</taxon>
        <taxon>Viridiplantae</taxon>
        <taxon>Streptophyta</taxon>
        <taxon>Embryophyta</taxon>
        <taxon>Tracheophyta</taxon>
        <taxon>Spermatophyta</taxon>
        <taxon>Magnoliopsida</taxon>
        <taxon>eudicotyledons</taxon>
        <taxon>Gunneridae</taxon>
        <taxon>Pentapetalae</taxon>
        <taxon>asterids</taxon>
        <taxon>lamiids</taxon>
        <taxon>Lamiales</taxon>
        <taxon>Pedaliaceae</taxon>
        <taxon>Sesamum</taxon>
    </lineage>
</organism>
<accession>A0AAE2CSV6</accession>
<comment type="caution">
    <text evidence="1">The sequence shown here is derived from an EMBL/GenBank/DDBJ whole genome shotgun (WGS) entry which is preliminary data.</text>
</comment>
<dbReference type="EMBL" id="JACGWO010000003">
    <property type="protein sequence ID" value="KAK4433326.1"/>
    <property type="molecule type" value="Genomic_DNA"/>
</dbReference>
<evidence type="ECO:0000313" key="1">
    <source>
        <dbReference type="EMBL" id="KAK4433326.1"/>
    </source>
</evidence>
<reference evidence="1" key="1">
    <citation type="submission" date="2020-06" db="EMBL/GenBank/DDBJ databases">
        <authorList>
            <person name="Li T."/>
            <person name="Hu X."/>
            <person name="Zhang T."/>
            <person name="Song X."/>
            <person name="Zhang H."/>
            <person name="Dai N."/>
            <person name="Sheng W."/>
            <person name="Hou X."/>
            <person name="Wei L."/>
        </authorList>
    </citation>
    <scope>NUCLEOTIDE SEQUENCE</scope>
    <source>
        <strain evidence="1">3651</strain>
        <tissue evidence="1">Leaf</tissue>
    </source>
</reference>
<protein>
    <submittedName>
        <fullName evidence="1">Uncharacterized protein</fullName>
    </submittedName>
</protein>
<keyword evidence="2" id="KW-1185">Reference proteome</keyword>
<name>A0AAE2CSV6_9LAMI</name>
<evidence type="ECO:0000313" key="2">
    <source>
        <dbReference type="Proteomes" id="UP001293254"/>
    </source>
</evidence>
<reference evidence="1" key="2">
    <citation type="journal article" date="2024" name="Plant">
        <title>Genomic evolution and insights into agronomic trait innovations of Sesamum species.</title>
        <authorList>
            <person name="Miao H."/>
            <person name="Wang L."/>
            <person name="Qu L."/>
            <person name="Liu H."/>
            <person name="Sun Y."/>
            <person name="Le M."/>
            <person name="Wang Q."/>
            <person name="Wei S."/>
            <person name="Zheng Y."/>
            <person name="Lin W."/>
            <person name="Duan Y."/>
            <person name="Cao H."/>
            <person name="Xiong S."/>
            <person name="Wang X."/>
            <person name="Wei L."/>
            <person name="Li C."/>
            <person name="Ma Q."/>
            <person name="Ju M."/>
            <person name="Zhao R."/>
            <person name="Li G."/>
            <person name="Mu C."/>
            <person name="Tian Q."/>
            <person name="Mei H."/>
            <person name="Zhang T."/>
            <person name="Gao T."/>
            <person name="Zhang H."/>
        </authorList>
    </citation>
    <scope>NUCLEOTIDE SEQUENCE</scope>
    <source>
        <strain evidence="1">3651</strain>
    </source>
</reference>
<dbReference type="AlphaFoldDB" id="A0AAE2CSV6"/>
<proteinExistence type="predicted"/>